<dbReference type="InterPro" id="IPR011051">
    <property type="entry name" value="RmlC_Cupin_sf"/>
</dbReference>
<dbReference type="InterPro" id="IPR014710">
    <property type="entry name" value="RmlC-like_jellyroll"/>
</dbReference>
<organism evidence="2 3">
    <name type="scientific">Natronobacterium gregoryi</name>
    <dbReference type="NCBI Taxonomy" id="44930"/>
    <lineage>
        <taxon>Archaea</taxon>
        <taxon>Methanobacteriati</taxon>
        <taxon>Methanobacteriota</taxon>
        <taxon>Stenosarchaea group</taxon>
        <taxon>Halobacteria</taxon>
        <taxon>Halobacteriales</taxon>
        <taxon>Natrialbaceae</taxon>
        <taxon>Natronobacterium</taxon>
    </lineage>
</organism>
<dbReference type="Gene3D" id="2.60.120.10">
    <property type="entry name" value="Jelly Rolls"/>
    <property type="match status" value="1"/>
</dbReference>
<accession>A0A1I3TVH4</accession>
<feature type="non-terminal residue" evidence="2">
    <location>
        <position position="1"/>
    </location>
</feature>
<feature type="domain" description="Cupin type-2" evidence="1">
    <location>
        <begin position="33"/>
        <end position="101"/>
    </location>
</feature>
<proteinExistence type="predicted"/>
<dbReference type="Pfam" id="PF07883">
    <property type="entry name" value="Cupin_2"/>
    <property type="match status" value="1"/>
</dbReference>
<reference evidence="2 3" key="1">
    <citation type="submission" date="2016-10" db="EMBL/GenBank/DDBJ databases">
        <authorList>
            <person name="de Groot N.N."/>
        </authorList>
    </citation>
    <scope>NUCLEOTIDE SEQUENCE [LARGE SCALE GENOMIC DNA]</scope>
    <source>
        <strain evidence="2 3">SP2</strain>
    </source>
</reference>
<protein>
    <submittedName>
        <fullName evidence="2">Cupin domain-containing protein</fullName>
    </submittedName>
</protein>
<dbReference type="CDD" id="cd02208">
    <property type="entry name" value="cupin_RmlC-like"/>
    <property type="match status" value="1"/>
</dbReference>
<gene>
    <name evidence="2" type="ORF">SAMN05443661_1691</name>
</gene>
<sequence>GNFGHRASAVSRFNSLVLTVEVYAVMRFTRANYFELEPGEAFSSGLHTHYDQEEVFYVQAGTAIFDTGTGEVPVEAGEVIHFAPGDFQQGYNPEDAEGRVVAFAFGAPGAKHDWDQIESLVYCRHCDDKEGHSLSVTDDATFELTCSECGNSFVLD</sequence>
<evidence type="ECO:0000313" key="3">
    <source>
        <dbReference type="Proteomes" id="UP000182829"/>
    </source>
</evidence>
<evidence type="ECO:0000259" key="1">
    <source>
        <dbReference type="Pfam" id="PF07883"/>
    </source>
</evidence>
<dbReference type="AlphaFoldDB" id="A0A1I3TVH4"/>
<name>A0A1I3TVH4_9EURY</name>
<dbReference type="OrthoDB" id="190812at2157"/>
<dbReference type="EMBL" id="FORO01000069">
    <property type="protein sequence ID" value="SFJ73571.1"/>
    <property type="molecule type" value="Genomic_DNA"/>
</dbReference>
<evidence type="ECO:0000313" key="2">
    <source>
        <dbReference type="EMBL" id="SFJ73571.1"/>
    </source>
</evidence>
<dbReference type="SUPFAM" id="SSF51182">
    <property type="entry name" value="RmlC-like cupins"/>
    <property type="match status" value="1"/>
</dbReference>
<dbReference type="InterPro" id="IPR013096">
    <property type="entry name" value="Cupin_2"/>
</dbReference>
<dbReference type="Proteomes" id="UP000182829">
    <property type="component" value="Unassembled WGS sequence"/>
</dbReference>